<proteinExistence type="inferred from homology"/>
<comment type="subunit">
    <text evidence="5">Homodimer.</text>
</comment>
<evidence type="ECO:0000313" key="8">
    <source>
        <dbReference type="Proteomes" id="UP001367922"/>
    </source>
</evidence>
<evidence type="ECO:0000256" key="2">
    <source>
        <dbReference type="ARBA" id="ARBA00022723"/>
    </source>
</evidence>
<evidence type="ECO:0000259" key="6">
    <source>
        <dbReference type="Pfam" id="PF12867"/>
    </source>
</evidence>
<protein>
    <recommendedName>
        <fullName evidence="5">Putative metal-dependent hydrolase WAX78_02170</fullName>
        <ecNumber evidence="5">3.-.-.-</ecNumber>
    </recommendedName>
</protein>
<dbReference type="InterPro" id="IPR034660">
    <property type="entry name" value="DinB/YfiT-like"/>
</dbReference>
<name>A0ABU8FR16_9BACI</name>
<comment type="similarity">
    <text evidence="5">Belongs to the metal hydrolase YfiT family.</text>
</comment>
<comment type="subcellular location">
    <subcellularLocation>
        <location evidence="5">Cytoplasm</location>
    </subcellularLocation>
</comment>
<sequence length="173" mass="20205">MMDLRYPIGQFTYEGNPTTDLIENWIKEIENLPAKLKEAIKDLQDEQLNTSYRPGGWTVRQVVHHIADSHMNSYIRFKLALTENNPTIKPYMEEKWAELPDSQLPIEVSLALLESLHMRWVTLLRSMKSNDFEKMFHHPESGSNKLGVTIGLYAWHGRHHTAHITSLRDRLGW</sequence>
<feature type="binding site" evidence="5">
    <location>
        <position position="156"/>
    </location>
    <ligand>
        <name>Zn(2+)</name>
        <dbReference type="ChEBI" id="CHEBI:29105"/>
    </ligand>
</feature>
<feature type="binding site" evidence="5">
    <location>
        <position position="65"/>
    </location>
    <ligand>
        <name>Zn(2+)</name>
        <dbReference type="ChEBI" id="CHEBI:29105"/>
    </ligand>
</feature>
<dbReference type="HAMAP" id="MF_01256">
    <property type="entry name" value="YfiT_hydrol"/>
    <property type="match status" value="1"/>
</dbReference>
<keyword evidence="1 5" id="KW-0963">Cytoplasm</keyword>
<dbReference type="NCBIfam" id="NF009807">
    <property type="entry name" value="PRK13291.1"/>
    <property type="match status" value="1"/>
</dbReference>
<organism evidence="7 8">
    <name type="scientific">Bacillus yunxiaonensis</name>
    <dbReference type="NCBI Taxonomy" id="3127665"/>
    <lineage>
        <taxon>Bacteria</taxon>
        <taxon>Bacillati</taxon>
        <taxon>Bacillota</taxon>
        <taxon>Bacilli</taxon>
        <taxon>Bacillales</taxon>
        <taxon>Bacillaceae</taxon>
        <taxon>Bacillus</taxon>
    </lineage>
</organism>
<dbReference type="SUPFAM" id="SSF109854">
    <property type="entry name" value="DinB/YfiT-like putative metalloenzymes"/>
    <property type="match status" value="1"/>
</dbReference>
<comment type="function">
    <text evidence="5">Possible metal-dependent hydrolase.</text>
</comment>
<dbReference type="Pfam" id="PF12867">
    <property type="entry name" value="DinB_2"/>
    <property type="match status" value="1"/>
</dbReference>
<feature type="binding site" evidence="5">
    <location>
        <position position="160"/>
    </location>
    <ligand>
        <name>Zn(2+)</name>
        <dbReference type="ChEBI" id="CHEBI:29105"/>
    </ligand>
</feature>
<gene>
    <name evidence="7" type="primary">bstA</name>
    <name evidence="7" type="ORF">WAX78_02170</name>
</gene>
<dbReference type="EC" id="3.-.-.-" evidence="5"/>
<dbReference type="InterPro" id="IPR024775">
    <property type="entry name" value="DinB-like"/>
</dbReference>
<comment type="cofactor">
    <cofactor evidence="5">
        <name>Zn(2+)</name>
        <dbReference type="ChEBI" id="CHEBI:29105"/>
    </cofactor>
    <text evidence="5">Binds 1 zinc ion per subunit.</text>
</comment>
<evidence type="ECO:0000256" key="4">
    <source>
        <dbReference type="ARBA" id="ARBA00022833"/>
    </source>
</evidence>
<keyword evidence="3 5" id="KW-0378">Hydrolase</keyword>
<reference evidence="7 8" key="1">
    <citation type="submission" date="2024-01" db="EMBL/GenBank/DDBJ databases">
        <title>Seven novel Bacillus-like species.</title>
        <authorList>
            <person name="Liu G."/>
        </authorList>
    </citation>
    <scope>NUCLEOTIDE SEQUENCE [LARGE SCALE GENOMIC DNA]</scope>
    <source>
        <strain evidence="7 8">FJAT-53711</strain>
    </source>
</reference>
<keyword evidence="8" id="KW-1185">Reference proteome</keyword>
<dbReference type="EMBL" id="JBAWSV010000001">
    <property type="protein sequence ID" value="MEI4828266.1"/>
    <property type="molecule type" value="Genomic_DNA"/>
</dbReference>
<feature type="domain" description="DinB-like" evidence="6">
    <location>
        <begin position="30"/>
        <end position="164"/>
    </location>
</feature>
<keyword evidence="4 5" id="KW-0862">Zinc</keyword>
<dbReference type="Gene3D" id="1.20.120.450">
    <property type="entry name" value="dinb family like domain"/>
    <property type="match status" value="1"/>
</dbReference>
<dbReference type="Proteomes" id="UP001367922">
    <property type="component" value="Unassembled WGS sequence"/>
</dbReference>
<accession>A0ABU8FR16</accession>
<evidence type="ECO:0000256" key="1">
    <source>
        <dbReference type="ARBA" id="ARBA00022490"/>
    </source>
</evidence>
<evidence type="ECO:0000256" key="3">
    <source>
        <dbReference type="ARBA" id="ARBA00022801"/>
    </source>
</evidence>
<evidence type="ECO:0000256" key="5">
    <source>
        <dbReference type="HAMAP-Rule" id="MF_01256"/>
    </source>
</evidence>
<keyword evidence="7" id="KW-0808">Transferase</keyword>
<keyword evidence="2 5" id="KW-0479">Metal-binding</keyword>
<comment type="caution">
    <text evidence="7">The sequence shown here is derived from an EMBL/GenBank/DDBJ whole genome shotgun (WGS) entry which is preliminary data.</text>
</comment>
<dbReference type="InterPro" id="IPR023774">
    <property type="entry name" value="Put_metal_dep_hydrolase_YfiT"/>
</dbReference>
<dbReference type="RefSeq" id="WP_336481339.1">
    <property type="nucleotide sequence ID" value="NZ_JBAWSV010000001.1"/>
</dbReference>
<dbReference type="GO" id="GO:0016740">
    <property type="term" value="F:transferase activity"/>
    <property type="evidence" value="ECO:0007669"/>
    <property type="project" value="UniProtKB-KW"/>
</dbReference>
<evidence type="ECO:0000313" key="7">
    <source>
        <dbReference type="EMBL" id="MEI4828266.1"/>
    </source>
</evidence>